<dbReference type="Proteomes" id="UP000319040">
    <property type="component" value="Unassembled WGS sequence"/>
</dbReference>
<name>A0A521CFB0_SACCC</name>
<protein>
    <submittedName>
        <fullName evidence="1">Uncharacterized protein</fullName>
    </submittedName>
</protein>
<dbReference type="OrthoDB" id="624377at2"/>
<proteinExistence type="predicted"/>
<reference evidence="1 2" key="1">
    <citation type="submission" date="2017-05" db="EMBL/GenBank/DDBJ databases">
        <authorList>
            <person name="Varghese N."/>
            <person name="Submissions S."/>
        </authorList>
    </citation>
    <scope>NUCLEOTIDE SEQUENCE [LARGE SCALE GENOMIC DNA]</scope>
    <source>
        <strain evidence="1 2">DSM 27040</strain>
    </source>
</reference>
<dbReference type="RefSeq" id="WP_142532804.1">
    <property type="nucleotide sequence ID" value="NZ_FXTB01000003.1"/>
</dbReference>
<dbReference type="AlphaFoldDB" id="A0A521CFB0"/>
<dbReference type="EMBL" id="FXTB01000003">
    <property type="protein sequence ID" value="SMO58109.1"/>
    <property type="molecule type" value="Genomic_DNA"/>
</dbReference>
<accession>A0A521CFB0</accession>
<gene>
    <name evidence="1" type="ORF">SAMN06265379_10385</name>
</gene>
<evidence type="ECO:0000313" key="2">
    <source>
        <dbReference type="Proteomes" id="UP000319040"/>
    </source>
</evidence>
<evidence type="ECO:0000313" key="1">
    <source>
        <dbReference type="EMBL" id="SMO58109.1"/>
    </source>
</evidence>
<keyword evidence="2" id="KW-1185">Reference proteome</keyword>
<organism evidence="1 2">
    <name type="scientific">Saccharicrinis carchari</name>
    <dbReference type="NCBI Taxonomy" id="1168039"/>
    <lineage>
        <taxon>Bacteria</taxon>
        <taxon>Pseudomonadati</taxon>
        <taxon>Bacteroidota</taxon>
        <taxon>Bacteroidia</taxon>
        <taxon>Marinilabiliales</taxon>
        <taxon>Marinilabiliaceae</taxon>
        <taxon>Saccharicrinis</taxon>
    </lineage>
</organism>
<sequence length="392" mass="46808">MKNIFFIDRFPFNKEFFIRNEFEFLVEKGFNVRFLDLTRFLKRQEIESKLPPELEQYVVKFSSRKEFRDFIHHNLNGSVIISRVPYITSSAWMYYIIFKSKMPYVIIEQISFPSIYSTNKLKDLRHSYIKFFKKLNTKKIIGKPKEIYYFYASLFYLKSAQMIISSRIKGKSIFEKLIGKSTSVKHALSPDYKVAMEVENTVKIDEDYAVFIDQYFVHHPDFKTHRIVYNFTAEQYYTEINQFLSDFKKRTGLKVIIASHPRRQDVHTEDFKSEFDLYFNKTAELIQKSKVVLLHFSTAINFAVIFKKPFLLLHSDLFNQSNVSTGITMFSTFFDKETINMSNVDGELISNQLNFVDEEKYNEFLEKFIKHPKANDETFRDQILYIYRTLGR</sequence>